<dbReference type="Pfam" id="PF01471">
    <property type="entry name" value="PG_binding_1"/>
    <property type="match status" value="1"/>
</dbReference>
<dbReference type="Pfam" id="PF07486">
    <property type="entry name" value="Hydrolase_2"/>
    <property type="match status" value="1"/>
</dbReference>
<dbReference type="Gene3D" id="1.10.101.10">
    <property type="entry name" value="PGBD-like superfamily/PGBD"/>
    <property type="match status" value="1"/>
</dbReference>
<dbReference type="InterPro" id="IPR036366">
    <property type="entry name" value="PGBDSf"/>
</dbReference>
<dbReference type="InterPro" id="IPR042047">
    <property type="entry name" value="SleB_dom1"/>
</dbReference>
<feature type="domain" description="Peptidoglycan binding-like" evidence="1">
    <location>
        <begin position="38"/>
        <end position="92"/>
    </location>
</feature>
<reference evidence="3 4" key="1">
    <citation type="submission" date="2019-03" db="EMBL/GenBank/DDBJ databases">
        <title>Genomic Encyclopedia of Type Strains, Phase IV (KMG-IV): sequencing the most valuable type-strain genomes for metagenomic binning, comparative biology and taxonomic classification.</title>
        <authorList>
            <person name="Goeker M."/>
        </authorList>
    </citation>
    <scope>NUCLEOTIDE SEQUENCE [LARGE SCALE GENOMIC DNA]</scope>
    <source>
        <strain evidence="3 4">DSM 102940</strain>
    </source>
</reference>
<dbReference type="RefSeq" id="WP_132242272.1">
    <property type="nucleotide sequence ID" value="NZ_SLWV01000002.1"/>
</dbReference>
<keyword evidence="4" id="KW-1185">Reference proteome</keyword>
<dbReference type="EMBL" id="SLWV01000002">
    <property type="protein sequence ID" value="TCO79410.1"/>
    <property type="molecule type" value="Genomic_DNA"/>
</dbReference>
<dbReference type="InterPro" id="IPR036365">
    <property type="entry name" value="PGBD-like_sf"/>
</dbReference>
<dbReference type="InterPro" id="IPR011105">
    <property type="entry name" value="Cell_wall_hydrolase_SleB"/>
</dbReference>
<dbReference type="Gene3D" id="6.20.240.60">
    <property type="match status" value="1"/>
</dbReference>
<dbReference type="InterPro" id="IPR002477">
    <property type="entry name" value="Peptidoglycan-bd-like"/>
</dbReference>
<evidence type="ECO:0000259" key="1">
    <source>
        <dbReference type="Pfam" id="PF01471"/>
    </source>
</evidence>
<dbReference type="OrthoDB" id="9785345at2"/>
<evidence type="ECO:0000313" key="4">
    <source>
        <dbReference type="Proteomes" id="UP000294919"/>
    </source>
</evidence>
<comment type="caution">
    <text evidence="3">The sequence shown here is derived from an EMBL/GenBank/DDBJ whole genome shotgun (WGS) entry which is preliminary data.</text>
</comment>
<dbReference type="SUPFAM" id="SSF47090">
    <property type="entry name" value="PGBD-like"/>
    <property type="match status" value="1"/>
</dbReference>
<sequence>MRTHKKRVIVIFLVILCIGLQGISVFASDYVTLKYGSRGNDVVNLQKWLISKGYLNDSADGIYGPLTEKAIIKFQIASHITVDGIAGKQTQSTLYQQPVSRGASTSRSDYATNLYWLSRIIHAESEAEPYKGKLAVGNVILNRVNSNEFPSTVKGVIFEYYKGIPQFSPVAEGTIYTTPSQTSIQAAKDVLNGDLGIKYATYFFNPDKAKGSWIVQNKTYMTRIGNHVFYQ</sequence>
<accession>A0A4V2SCH8</accession>
<dbReference type="GO" id="GO:0016787">
    <property type="term" value="F:hydrolase activity"/>
    <property type="evidence" value="ECO:0007669"/>
    <property type="project" value="InterPro"/>
</dbReference>
<dbReference type="Proteomes" id="UP000294919">
    <property type="component" value="Unassembled WGS sequence"/>
</dbReference>
<organism evidence="3 4">
    <name type="scientific">Marinisporobacter balticus</name>
    <dbReference type="NCBI Taxonomy" id="2018667"/>
    <lineage>
        <taxon>Bacteria</taxon>
        <taxon>Bacillati</taxon>
        <taxon>Bacillota</taxon>
        <taxon>Clostridia</taxon>
        <taxon>Peptostreptococcales</taxon>
        <taxon>Thermotaleaceae</taxon>
        <taxon>Marinisporobacter</taxon>
    </lineage>
</organism>
<name>A0A4V2SCH8_9FIRM</name>
<evidence type="ECO:0000259" key="2">
    <source>
        <dbReference type="Pfam" id="PF07486"/>
    </source>
</evidence>
<evidence type="ECO:0000313" key="3">
    <source>
        <dbReference type="EMBL" id="TCO79410.1"/>
    </source>
</evidence>
<dbReference type="Gene3D" id="1.10.10.2520">
    <property type="entry name" value="Cell wall hydrolase SleB, domain 1"/>
    <property type="match status" value="1"/>
</dbReference>
<feature type="domain" description="Cell wall hydrolase SleB" evidence="2">
    <location>
        <begin position="128"/>
        <end position="230"/>
    </location>
</feature>
<gene>
    <name evidence="3" type="ORF">EV214_102129</name>
</gene>
<protein>
    <submittedName>
        <fullName evidence="3">N-acetylmuramoyl-L-alanine amidase</fullName>
    </submittedName>
</protein>
<proteinExistence type="predicted"/>
<dbReference type="AlphaFoldDB" id="A0A4V2SCH8"/>